<proteinExistence type="predicted"/>
<evidence type="ECO:0000313" key="2">
    <source>
        <dbReference type="Proteomes" id="UP000887578"/>
    </source>
</evidence>
<keyword evidence="1" id="KW-0732">Signal</keyword>
<protein>
    <submittedName>
        <fullName evidence="3">Uncharacterized protein</fullName>
    </submittedName>
</protein>
<sequence>MLWSMILFFLLAATFNSSVDSAQSNYYKKIVIEHNGKKYINPYAFSDMNFTLETSVVEDFYFIVRKSNREVIPIKMSLSTDSPSMNVECDTKRNTMVCRTSSHDTVQHVSKFKDHTVELCSGYDDNGLHFLKDGLKYLLKSSSTFTPAYDTPLSSFLMEWPSSVNLQESQEQVQEAVIPPNYDVCEDSCDSLKNETGVKFGSKSTVEFTMALLDKEKEYKLLHSFGYFSPIYTLSGSTSCTNYSTTIKLNDIGSLTFTRDGEKMDIDTDFKPFEESLKDVPISNASNVNFYFYGSSIYCTFFDPQNAFQLRLLKLPKDLAMKSETILKIGHSSTVNECNETLKLLVRGAPSSQEHLS</sequence>
<dbReference type="AlphaFoldDB" id="A0A914P5A7"/>
<name>A0A914P5A7_9BILA</name>
<feature type="chain" id="PRO_5036791320" evidence="1">
    <location>
        <begin position="22"/>
        <end position="357"/>
    </location>
</feature>
<evidence type="ECO:0000256" key="1">
    <source>
        <dbReference type="SAM" id="SignalP"/>
    </source>
</evidence>
<dbReference type="WBParaSite" id="PDA_v2.g1309.t1">
    <property type="protein sequence ID" value="PDA_v2.g1309.t1"/>
    <property type="gene ID" value="PDA_v2.g1309"/>
</dbReference>
<dbReference type="Proteomes" id="UP000887578">
    <property type="component" value="Unplaced"/>
</dbReference>
<reference evidence="3" key="1">
    <citation type="submission" date="2022-11" db="UniProtKB">
        <authorList>
            <consortium name="WormBaseParasite"/>
        </authorList>
    </citation>
    <scope>IDENTIFICATION</scope>
</reference>
<keyword evidence="2" id="KW-1185">Reference proteome</keyword>
<accession>A0A914P5A7</accession>
<feature type="signal peptide" evidence="1">
    <location>
        <begin position="1"/>
        <end position="21"/>
    </location>
</feature>
<evidence type="ECO:0000313" key="3">
    <source>
        <dbReference type="WBParaSite" id="PDA_v2.g1309.t1"/>
    </source>
</evidence>
<organism evidence="2 3">
    <name type="scientific">Panagrolaimus davidi</name>
    <dbReference type="NCBI Taxonomy" id="227884"/>
    <lineage>
        <taxon>Eukaryota</taxon>
        <taxon>Metazoa</taxon>
        <taxon>Ecdysozoa</taxon>
        <taxon>Nematoda</taxon>
        <taxon>Chromadorea</taxon>
        <taxon>Rhabditida</taxon>
        <taxon>Tylenchina</taxon>
        <taxon>Panagrolaimomorpha</taxon>
        <taxon>Panagrolaimoidea</taxon>
        <taxon>Panagrolaimidae</taxon>
        <taxon>Panagrolaimus</taxon>
    </lineage>
</organism>